<dbReference type="PROSITE" id="PS51257">
    <property type="entry name" value="PROKAR_LIPOPROTEIN"/>
    <property type="match status" value="1"/>
</dbReference>
<dbReference type="InterPro" id="IPR029045">
    <property type="entry name" value="ClpP/crotonase-like_dom_sf"/>
</dbReference>
<keyword evidence="2" id="KW-1185">Reference proteome</keyword>
<dbReference type="EMBL" id="AP027266">
    <property type="protein sequence ID" value="BDW85442.1"/>
    <property type="molecule type" value="Genomic_DNA"/>
</dbReference>
<dbReference type="Proteomes" id="UP001337723">
    <property type="component" value="Chromosome"/>
</dbReference>
<dbReference type="AlphaFoldDB" id="A0AA48H4W2"/>
<gene>
    <name evidence="1" type="ORF">MACH21_16190</name>
</gene>
<reference evidence="1 2" key="1">
    <citation type="submission" date="2023-01" db="EMBL/GenBank/DDBJ databases">
        <title>Complete genome sequence of Roseicyclus marinus strain Dej080120_10.</title>
        <authorList>
            <person name="Ueki S."/>
            <person name="Maruyama F."/>
        </authorList>
    </citation>
    <scope>NUCLEOTIDE SEQUENCE [LARGE SCALE GENOMIC DNA]</scope>
    <source>
        <strain evidence="1 2">Dej080120_10</strain>
    </source>
</reference>
<sequence length="282" mass="29638">MGKLALRAIKQLFCASGGLVSLGCALCVLWASTGLARAQDRAAQTGFTLSETSAAAWVLRFDAAISPALAQDIDAFADRFALLEQRPVLIALLGSSGGDAYAAMQIGTRLRALDAHVFVTSSCDSACLFVLASGVFRSAPAFSVGIHRAQVTRSSGAPMSQDGSAPIPADTLRDLMGRFERDAVAYLGRMGVDAGLVALMQGIDTTHVRRLSEQDLIARGVIGLDAEYRAAQAARLVPLLRDAPTPDEIGALIRSIGSHCGLHFGRPAAFADCHLRRLFVGG</sequence>
<evidence type="ECO:0000313" key="2">
    <source>
        <dbReference type="Proteomes" id="UP001337723"/>
    </source>
</evidence>
<proteinExistence type="predicted"/>
<name>A0AA48H4W2_9RHOB</name>
<organism evidence="1 2">
    <name type="scientific">Roseicyclus marinus</name>
    <dbReference type="NCBI Taxonomy" id="2161673"/>
    <lineage>
        <taxon>Bacteria</taxon>
        <taxon>Pseudomonadati</taxon>
        <taxon>Pseudomonadota</taxon>
        <taxon>Alphaproteobacteria</taxon>
        <taxon>Rhodobacterales</taxon>
        <taxon>Roseobacteraceae</taxon>
        <taxon>Roseicyclus</taxon>
    </lineage>
</organism>
<dbReference type="SUPFAM" id="SSF52096">
    <property type="entry name" value="ClpP/crotonase"/>
    <property type="match status" value="1"/>
</dbReference>
<protein>
    <submittedName>
        <fullName evidence="1">Uncharacterized protein</fullName>
    </submittedName>
</protein>
<dbReference type="RefSeq" id="WP_338276292.1">
    <property type="nucleotide sequence ID" value="NZ_AP027266.1"/>
</dbReference>
<accession>A0AA48H4W2</accession>
<evidence type="ECO:0000313" key="1">
    <source>
        <dbReference type="EMBL" id="BDW85442.1"/>
    </source>
</evidence>
<dbReference type="KEGG" id="rmai:MACH21_16190"/>